<dbReference type="KEGG" id="bgt:106060471"/>
<feature type="binding site" evidence="8">
    <location>
        <position position="16"/>
    </location>
    <ligand>
        <name>Mg(2+)</name>
        <dbReference type="ChEBI" id="CHEBI:18420"/>
    </ligand>
</feature>
<dbReference type="SUPFAM" id="SSF56784">
    <property type="entry name" value="HAD-like"/>
    <property type="match status" value="1"/>
</dbReference>
<dbReference type="GO" id="GO:0016791">
    <property type="term" value="F:phosphatase activity"/>
    <property type="evidence" value="ECO:0007669"/>
    <property type="project" value="InterPro"/>
</dbReference>
<dbReference type="AlphaFoldDB" id="A0A9W2ZXT5"/>
<dbReference type="InterPro" id="IPR036412">
    <property type="entry name" value="HAD-like_sf"/>
</dbReference>
<keyword evidence="5 8" id="KW-0460">Magnesium</keyword>
<evidence type="ECO:0000256" key="7">
    <source>
        <dbReference type="PIRSR" id="PIRSR031051-2"/>
    </source>
</evidence>
<dbReference type="InterPro" id="IPR006384">
    <property type="entry name" value="HAD_hydro_PyrdxlP_Pase-like"/>
</dbReference>
<dbReference type="RefSeq" id="XP_055879745.1">
    <property type="nucleotide sequence ID" value="XM_056023770.1"/>
</dbReference>
<dbReference type="NCBIfam" id="TIGR01488">
    <property type="entry name" value="HAD-SF-IB"/>
    <property type="match status" value="1"/>
</dbReference>
<dbReference type="PIRSF" id="PIRSF031051">
    <property type="entry name" value="PyrdxlP_Pase_PHOSPHO2"/>
    <property type="match status" value="1"/>
</dbReference>
<feature type="binding site" evidence="8">
    <location>
        <position position="185"/>
    </location>
    <ligand>
        <name>Mg(2+)</name>
        <dbReference type="ChEBI" id="CHEBI:18420"/>
    </ligand>
</feature>
<dbReference type="Proteomes" id="UP001165740">
    <property type="component" value="Chromosome 1"/>
</dbReference>
<dbReference type="GeneID" id="106060471"/>
<evidence type="ECO:0000256" key="2">
    <source>
        <dbReference type="ARBA" id="ARBA00008541"/>
    </source>
</evidence>
<evidence type="ECO:0000313" key="10">
    <source>
        <dbReference type="RefSeq" id="XP_013073822.2"/>
    </source>
</evidence>
<name>A0A9W2ZXT5_BIOGL</name>
<keyword evidence="4" id="KW-0378">Hydrolase</keyword>
<dbReference type="RefSeq" id="XP_055879761.1">
    <property type="nucleotide sequence ID" value="XM_056023786.1"/>
</dbReference>
<feature type="binding site" evidence="8">
    <location>
        <position position="14"/>
    </location>
    <ligand>
        <name>Mg(2+)</name>
        <dbReference type="ChEBI" id="CHEBI:18420"/>
    </ligand>
</feature>
<dbReference type="RefSeq" id="XP_013073822.2">
    <property type="nucleotide sequence ID" value="XM_013218368.2"/>
</dbReference>
<proteinExistence type="inferred from homology"/>
<dbReference type="Gene3D" id="3.40.50.1000">
    <property type="entry name" value="HAD superfamily/HAD-like"/>
    <property type="match status" value="1"/>
</dbReference>
<sequence length="250" mass="28618">MAAPTTGRLLLVFDFDHSLIDENSDTYICKLAPGGTLPDEIKELYKEDGWTEYMAEIFKFLHSNGCTKETLFSCLSEIPLTEGMKELLSYTKATENCDHIIISDANSVFIEHILKHHDIFNVIDQVFTNPAQFNQDDCLELQPYHFQDWCTLSTKNLCKGHILKTFLTDQTDRGVFYRHIIYVGDGHNDLCPGLVLRPEDIFMPRLGFTLIKLIEKIRKKNKPVKLSELQASIVPWQTGLDILAHIKALE</sequence>
<dbReference type="PANTHER" id="PTHR20889">
    <property type="entry name" value="PHOSPHATASE, ORPHAN 1, 2"/>
    <property type="match status" value="1"/>
</dbReference>
<keyword evidence="9" id="KW-1185">Reference proteome</keyword>
<comment type="cofactor">
    <cofactor evidence="1 8">
        <name>Mg(2+)</name>
        <dbReference type="ChEBI" id="CHEBI:18420"/>
    </cofactor>
</comment>
<dbReference type="GO" id="GO:0046872">
    <property type="term" value="F:metal ion binding"/>
    <property type="evidence" value="ECO:0007669"/>
    <property type="project" value="UniProtKB-KW"/>
</dbReference>
<evidence type="ECO:0000256" key="8">
    <source>
        <dbReference type="PIRSR" id="PIRSR031051-3"/>
    </source>
</evidence>
<dbReference type="NCBIfam" id="TIGR01489">
    <property type="entry name" value="DKMTPPase-SF"/>
    <property type="match status" value="1"/>
</dbReference>
<evidence type="ECO:0000256" key="6">
    <source>
        <dbReference type="PIRSR" id="PIRSR031051-1"/>
    </source>
</evidence>
<accession>A0A9W2ZXT5</accession>
<dbReference type="OMA" id="HNLADCF"/>
<evidence type="ECO:0000256" key="3">
    <source>
        <dbReference type="ARBA" id="ARBA00022723"/>
    </source>
</evidence>
<keyword evidence="3 8" id="KW-0479">Metal-binding</keyword>
<reference evidence="10 11" key="1">
    <citation type="submission" date="2025-04" db="UniProtKB">
        <authorList>
            <consortium name="RefSeq"/>
        </authorList>
    </citation>
    <scope>IDENTIFICATION</scope>
</reference>
<feature type="active site" description="Nucleophile" evidence="6">
    <location>
        <position position="14"/>
    </location>
</feature>
<dbReference type="PANTHER" id="PTHR20889:SF12">
    <property type="entry name" value="LP01149P"/>
    <property type="match status" value="1"/>
</dbReference>
<dbReference type="InterPro" id="IPR023214">
    <property type="entry name" value="HAD_sf"/>
</dbReference>
<feature type="active site" description="Proton donor" evidence="6">
    <location>
        <position position="16"/>
    </location>
</feature>
<organism evidence="9 12">
    <name type="scientific">Biomphalaria glabrata</name>
    <name type="common">Bloodfluke planorb</name>
    <name type="synonym">Freshwater snail</name>
    <dbReference type="NCBI Taxonomy" id="6526"/>
    <lineage>
        <taxon>Eukaryota</taxon>
        <taxon>Metazoa</taxon>
        <taxon>Spiralia</taxon>
        <taxon>Lophotrochozoa</taxon>
        <taxon>Mollusca</taxon>
        <taxon>Gastropoda</taxon>
        <taxon>Heterobranchia</taxon>
        <taxon>Euthyneura</taxon>
        <taxon>Panpulmonata</taxon>
        <taxon>Hygrophila</taxon>
        <taxon>Lymnaeoidea</taxon>
        <taxon>Planorbidae</taxon>
        <taxon>Biomphalaria</taxon>
    </lineage>
</organism>
<comment type="similarity">
    <text evidence="2">Belongs to the HAD-like hydrolase superfamily. PHOSPHO family.</text>
</comment>
<dbReference type="RefSeq" id="XP_055879750.1">
    <property type="nucleotide sequence ID" value="XM_056023775.1"/>
</dbReference>
<feature type="binding site" evidence="7">
    <location>
        <position position="25"/>
    </location>
    <ligand>
        <name>substrate</name>
    </ligand>
</feature>
<evidence type="ECO:0000256" key="1">
    <source>
        <dbReference type="ARBA" id="ARBA00001946"/>
    </source>
</evidence>
<protein>
    <submittedName>
        <fullName evidence="10 11">Pyridoxal phosphate phosphatase PHOSPHO2-like</fullName>
    </submittedName>
</protein>
<dbReference type="OrthoDB" id="10267182at2759"/>
<evidence type="ECO:0000313" key="12">
    <source>
        <dbReference type="RefSeq" id="XP_055879750.1"/>
    </source>
</evidence>
<evidence type="ECO:0000313" key="11">
    <source>
        <dbReference type="RefSeq" id="XP_055879745.1"/>
    </source>
</evidence>
<evidence type="ECO:0000256" key="5">
    <source>
        <dbReference type="ARBA" id="ARBA00022842"/>
    </source>
</evidence>
<evidence type="ECO:0000313" key="13">
    <source>
        <dbReference type="RefSeq" id="XP_055879761.1"/>
    </source>
</evidence>
<feature type="binding site" evidence="7">
    <location>
        <position position="104"/>
    </location>
    <ligand>
        <name>substrate</name>
    </ligand>
</feature>
<dbReference type="Pfam" id="PF06888">
    <property type="entry name" value="Put_Phosphatase"/>
    <property type="match status" value="1"/>
</dbReference>
<evidence type="ECO:0000256" key="4">
    <source>
        <dbReference type="ARBA" id="ARBA00022801"/>
    </source>
</evidence>
<gene>
    <name evidence="10 11 12 13" type="primary">LOC106060471</name>
</gene>
<dbReference type="InterPro" id="IPR016965">
    <property type="entry name" value="Pase_PHOSPHO-typ"/>
</dbReference>
<evidence type="ECO:0000313" key="9">
    <source>
        <dbReference type="Proteomes" id="UP001165740"/>
    </source>
</evidence>